<keyword evidence="3" id="KW-1185">Reference proteome</keyword>
<dbReference type="EMBL" id="KL363190">
    <property type="protein sequence ID" value="KFD57183.1"/>
    <property type="molecule type" value="Genomic_DNA"/>
</dbReference>
<evidence type="ECO:0000313" key="1">
    <source>
        <dbReference type="EMBL" id="KFD57183.1"/>
    </source>
</evidence>
<protein>
    <submittedName>
        <fullName evidence="1">Uncharacterized protein</fullName>
    </submittedName>
</protein>
<sequence length="169" mass="19426">MCQFFLFNENALYGVSTQIQIWRRIWQGGKKVLKKTAKCPPARRTSKAPVALRSSRKVSYTEKLKYANFSPFFPKRRLSIGICANADGISFLQSWAKLNVKFHFQPSVHLKGELSRAACFLTQRPLDACDCAEDTEWKSEKQQRQTRQCPLDAGVSLTNYGLIAHRYWC</sequence>
<evidence type="ECO:0000313" key="2">
    <source>
        <dbReference type="EMBL" id="KFD63373.1"/>
    </source>
</evidence>
<dbReference type="EMBL" id="KL367575">
    <property type="protein sequence ID" value="KFD63373.1"/>
    <property type="molecule type" value="Genomic_DNA"/>
</dbReference>
<proteinExistence type="predicted"/>
<gene>
    <name evidence="1" type="ORF">M513_02068</name>
    <name evidence="2" type="ORF">M514_02068</name>
</gene>
<dbReference type="Proteomes" id="UP000030764">
    <property type="component" value="Unassembled WGS sequence"/>
</dbReference>
<dbReference type="AlphaFoldDB" id="A0A085MIY7"/>
<evidence type="ECO:0000313" key="3">
    <source>
        <dbReference type="Proteomes" id="UP000030764"/>
    </source>
</evidence>
<name>A0A085MIY7_9BILA</name>
<organism evidence="1 3">
    <name type="scientific">Trichuris suis</name>
    <name type="common">pig whipworm</name>
    <dbReference type="NCBI Taxonomy" id="68888"/>
    <lineage>
        <taxon>Eukaryota</taxon>
        <taxon>Metazoa</taxon>
        <taxon>Ecdysozoa</taxon>
        <taxon>Nematoda</taxon>
        <taxon>Enoplea</taxon>
        <taxon>Dorylaimia</taxon>
        <taxon>Trichinellida</taxon>
        <taxon>Trichuridae</taxon>
        <taxon>Trichuris</taxon>
    </lineage>
</organism>
<accession>A0A085MIY7</accession>
<reference evidence="1 3" key="1">
    <citation type="journal article" date="2014" name="Nat. Genet.">
        <title>Genome and transcriptome of the porcine whipworm Trichuris suis.</title>
        <authorList>
            <person name="Jex A.R."/>
            <person name="Nejsum P."/>
            <person name="Schwarz E.M."/>
            <person name="Hu L."/>
            <person name="Young N.D."/>
            <person name="Hall R.S."/>
            <person name="Korhonen P.K."/>
            <person name="Liao S."/>
            <person name="Thamsborg S."/>
            <person name="Xia J."/>
            <person name="Xu P."/>
            <person name="Wang S."/>
            <person name="Scheerlinck J.P."/>
            <person name="Hofmann A."/>
            <person name="Sternberg P.W."/>
            <person name="Wang J."/>
            <person name="Gasser R.B."/>
        </authorList>
    </citation>
    <scope>NUCLEOTIDE SEQUENCE [LARGE SCALE GENOMIC DNA]</scope>
    <source>
        <strain evidence="2">DCEP-RM93F</strain>
        <strain evidence="1">DCEP-RM93M</strain>
    </source>
</reference>
<dbReference type="Proteomes" id="UP000030758">
    <property type="component" value="Unassembled WGS sequence"/>
</dbReference>